<dbReference type="SUPFAM" id="SSF103511">
    <property type="entry name" value="Chlorophyll a-b binding protein"/>
    <property type="match status" value="1"/>
</dbReference>
<dbReference type="EMBL" id="LRBV02000008">
    <property type="status" value="NOT_ANNOTATED_CDS"/>
    <property type="molecule type" value="Genomic_DNA"/>
</dbReference>
<dbReference type="RefSeq" id="XP_030931363.1">
    <property type="nucleotide sequence ID" value="XM_031075503.1"/>
</dbReference>
<organism evidence="2 3">
    <name type="scientific">Quercus lobata</name>
    <name type="common">Valley oak</name>
    <dbReference type="NCBI Taxonomy" id="97700"/>
    <lineage>
        <taxon>Eukaryota</taxon>
        <taxon>Viridiplantae</taxon>
        <taxon>Streptophyta</taxon>
        <taxon>Embryophyta</taxon>
        <taxon>Tracheophyta</taxon>
        <taxon>Spermatophyta</taxon>
        <taxon>Magnoliopsida</taxon>
        <taxon>eudicotyledons</taxon>
        <taxon>Gunneridae</taxon>
        <taxon>Pentapetalae</taxon>
        <taxon>rosids</taxon>
        <taxon>fabids</taxon>
        <taxon>Fagales</taxon>
        <taxon>Fagaceae</taxon>
        <taxon>Quercus</taxon>
    </lineage>
</organism>
<dbReference type="FunCoup" id="A0A7N2MEV9">
    <property type="interactions" value="1460"/>
</dbReference>
<dbReference type="OrthoDB" id="1934145at2759"/>
<name>A0A7N2MEV9_QUELO</name>
<feature type="compositionally biased region" description="Low complexity" evidence="1">
    <location>
        <begin position="44"/>
        <end position="56"/>
    </location>
</feature>
<keyword evidence="3" id="KW-1185">Reference proteome</keyword>
<sequence>MANMPSSSLQLSTPFPLAPSPPKPYASKPSLSFTTRATDPQSEPEPSTDSTSTGSESEPEQDSFENRLSQVRLRYRSGTGKKAELRKGKKPKKSSSSSGSGIFLPPVPLKEPVSGGLKVDFGFSPYSERINGRVAILGLTALVLVEIATGKGVINYHTPSIVLIQVYFVAAVTALYVKYEKEKVSVWPQSPSTSASSSSVKE</sequence>
<dbReference type="InParanoid" id="A0A7N2MEV9"/>
<feature type="region of interest" description="Disordered" evidence="1">
    <location>
        <begin position="1"/>
        <end position="103"/>
    </location>
</feature>
<evidence type="ECO:0000256" key="1">
    <source>
        <dbReference type="SAM" id="MobiDB-lite"/>
    </source>
</evidence>
<dbReference type="Gramene" id="QL08p057549:mrna">
    <property type="protein sequence ID" value="QL08p057549:mrna:CDS:1"/>
    <property type="gene ID" value="QL08p057549"/>
</dbReference>
<gene>
    <name evidence="2" type="primary">LOC115957290</name>
</gene>
<reference evidence="2" key="2">
    <citation type="submission" date="2021-01" db="UniProtKB">
        <authorList>
            <consortium name="EnsemblPlants"/>
        </authorList>
    </citation>
    <scope>IDENTIFICATION</scope>
</reference>
<feature type="compositionally biased region" description="Polar residues" evidence="1">
    <location>
        <begin position="1"/>
        <end position="11"/>
    </location>
</feature>
<evidence type="ECO:0000313" key="2">
    <source>
        <dbReference type="EnsemblPlants" id="QL08p057549:mrna:CDS:1"/>
    </source>
</evidence>
<dbReference type="OMA" id="KFHAPSY"/>
<dbReference type="GeneID" id="115957290"/>
<accession>A0A7N2MEV9</accession>
<dbReference type="EnsemblPlants" id="QL08p057549:mrna">
    <property type="protein sequence ID" value="QL08p057549:mrna:CDS:1"/>
    <property type="gene ID" value="QL08p057549"/>
</dbReference>
<protein>
    <submittedName>
        <fullName evidence="2">Uncharacterized protein</fullName>
    </submittedName>
</protein>
<proteinExistence type="predicted"/>
<dbReference type="KEGG" id="qlo:115957290"/>
<evidence type="ECO:0000313" key="3">
    <source>
        <dbReference type="Proteomes" id="UP000594261"/>
    </source>
</evidence>
<dbReference type="AlphaFoldDB" id="A0A7N2MEV9"/>
<reference evidence="2 3" key="1">
    <citation type="journal article" date="2016" name="G3 (Bethesda)">
        <title>First Draft Assembly and Annotation of the Genome of a California Endemic Oak Quercus lobata Nee (Fagaceae).</title>
        <authorList>
            <person name="Sork V.L."/>
            <person name="Fitz-Gibbon S.T."/>
            <person name="Puiu D."/>
            <person name="Crepeau M."/>
            <person name="Gugger P.F."/>
            <person name="Sherman R."/>
            <person name="Stevens K."/>
            <person name="Langley C.H."/>
            <person name="Pellegrini M."/>
            <person name="Salzberg S.L."/>
        </authorList>
    </citation>
    <scope>NUCLEOTIDE SEQUENCE [LARGE SCALE GENOMIC DNA]</scope>
    <source>
        <strain evidence="2 3">cv. SW786</strain>
    </source>
</reference>
<dbReference type="Proteomes" id="UP000594261">
    <property type="component" value="Chromosome 8"/>
</dbReference>